<feature type="region of interest" description="Disordered" evidence="1">
    <location>
        <begin position="1"/>
        <end position="253"/>
    </location>
</feature>
<feature type="compositionally biased region" description="Basic and acidic residues" evidence="1">
    <location>
        <begin position="95"/>
        <end position="104"/>
    </location>
</feature>
<dbReference type="AlphaFoldDB" id="A0AAX4KHS9"/>
<accession>A0AAX4KHS9</accession>
<dbReference type="KEGG" id="ker:91102149"/>
<evidence type="ECO:0000313" key="2">
    <source>
        <dbReference type="EMBL" id="WWD05272.1"/>
    </source>
</evidence>
<name>A0AAX4KHS9_9TREE</name>
<dbReference type="GeneID" id="91102149"/>
<evidence type="ECO:0000313" key="3">
    <source>
        <dbReference type="Proteomes" id="UP001358614"/>
    </source>
</evidence>
<reference evidence="2 3" key="1">
    <citation type="submission" date="2024-01" db="EMBL/GenBank/DDBJ databases">
        <title>Comparative genomics of Cryptococcus and Kwoniella reveals pathogenesis evolution and contrasting modes of karyotype evolution via chromosome fusion or intercentromeric recombination.</title>
        <authorList>
            <person name="Coelho M.A."/>
            <person name="David-Palma M."/>
            <person name="Shea T."/>
            <person name="Bowers K."/>
            <person name="McGinley-Smith S."/>
            <person name="Mohammad A.W."/>
            <person name="Gnirke A."/>
            <person name="Yurkov A.M."/>
            <person name="Nowrousian M."/>
            <person name="Sun S."/>
            <person name="Cuomo C.A."/>
            <person name="Heitman J."/>
        </authorList>
    </citation>
    <scope>NUCLEOTIDE SEQUENCE [LARGE SCALE GENOMIC DNA]</scope>
    <source>
        <strain evidence="2 3">PYCC6329</strain>
    </source>
</reference>
<gene>
    <name evidence="2" type="ORF">V865_003345</name>
</gene>
<feature type="compositionally biased region" description="Gly residues" evidence="1">
    <location>
        <begin position="155"/>
        <end position="173"/>
    </location>
</feature>
<protein>
    <recommendedName>
        <fullName evidence="4">Dehydrin</fullName>
    </recommendedName>
</protein>
<evidence type="ECO:0000256" key="1">
    <source>
        <dbReference type="SAM" id="MobiDB-lite"/>
    </source>
</evidence>
<keyword evidence="3" id="KW-1185">Reference proteome</keyword>
<feature type="compositionally biased region" description="Low complexity" evidence="1">
    <location>
        <begin position="141"/>
        <end position="154"/>
    </location>
</feature>
<dbReference type="RefSeq" id="XP_066083239.1">
    <property type="nucleotide sequence ID" value="XM_066227142.1"/>
</dbReference>
<dbReference type="EMBL" id="CP144089">
    <property type="protein sequence ID" value="WWD05272.1"/>
    <property type="molecule type" value="Genomic_DNA"/>
</dbReference>
<sequence>MASSHNQGQVHGHGQYDETAAKPSIGQKIGGGLEELVGKATHNPGKVAEGEAKKHGYAGPPGGAQGYNETLHKGENPGGLAGEHSINPSAHGNHGQHEPSRHEGFNSNSQSHSGPGAHHQGGVGNQSPFPPGKGEPGFGGHPQQQQQQFQQGQHSGLGGGGFEGQHSGLGGGSTSRTHEGLGGGPAGHNSGLPLGSNADGPGHHGHGVGGVERGSGIGGQSGTGQGIGGGHHTGTGVGQDNVQPPFGGSDRRY</sequence>
<proteinExistence type="predicted"/>
<feature type="compositionally biased region" description="Gly residues" evidence="1">
    <location>
        <begin position="207"/>
        <end position="237"/>
    </location>
</feature>
<organism evidence="2 3">
    <name type="scientific">Kwoniella europaea PYCC6329</name>
    <dbReference type="NCBI Taxonomy" id="1423913"/>
    <lineage>
        <taxon>Eukaryota</taxon>
        <taxon>Fungi</taxon>
        <taxon>Dikarya</taxon>
        <taxon>Basidiomycota</taxon>
        <taxon>Agaricomycotina</taxon>
        <taxon>Tremellomycetes</taxon>
        <taxon>Tremellales</taxon>
        <taxon>Cryptococcaceae</taxon>
        <taxon>Kwoniella</taxon>
    </lineage>
</organism>
<evidence type="ECO:0008006" key="4">
    <source>
        <dbReference type="Google" id="ProtNLM"/>
    </source>
</evidence>
<dbReference type="Proteomes" id="UP001358614">
    <property type="component" value="Chromosome 1"/>
</dbReference>